<evidence type="ECO:0000313" key="11">
    <source>
        <dbReference type="Proteomes" id="UP000838748"/>
    </source>
</evidence>
<dbReference type="PANTHER" id="PTHR30033">
    <property type="entry name" value="FLAGELLAR HOOK-ASSOCIATED PROTEIN 1"/>
    <property type="match status" value="1"/>
</dbReference>
<evidence type="ECO:0000259" key="8">
    <source>
        <dbReference type="Pfam" id="PF06429"/>
    </source>
</evidence>
<feature type="domain" description="Flagellar hook-associated protein FlgK helical" evidence="9">
    <location>
        <begin position="85"/>
        <end position="314"/>
    </location>
</feature>
<gene>
    <name evidence="7" type="primary">flgK</name>
    <name evidence="10" type="ORF">VMF7928_02590</name>
</gene>
<dbReference type="EMBL" id="CAKLDM010000002">
    <property type="protein sequence ID" value="CAH0540049.1"/>
    <property type="molecule type" value="Genomic_DNA"/>
</dbReference>
<sequence>MNIINIAESGADAAKAWLDITSQNISNEPNENYFREGVSVSSVGVDSGGGVKVNGFVRYSDSWANQQVRSQTGELAGYNTQYTCLSNIDTYLGSNGTSINTGIQSFFSSLTKAQADPSSSSYRQSVLSQATQLANLFNTASSQINKWTDNVKQQLQSTIPQTNQLLTQIAKLNKQIVAGKATGQNVNSLIDQREGDLKTLSKSLSVKTLQQPNGSVNVMLSNGNALITGSMASQLKLTTGASGIPGVDLVAGGHESSLNLTKDSTLGALINVNLKTLQNLKGKINSLAKQFADSFNKLQSQGSDKNGNPGTALFSYNANDPAGSLKVAITDPAILAFAASGSGPGDGSNLNKMIALNSQSFSALSGSSFSGFYSSVVNQNANATATVKSQVSTASSLLASANAHQQSVSGVNMGTQSANLLRYTQAYQANAKVLSTASTIFNALLNMTS</sequence>
<comment type="caution">
    <text evidence="10">The sequence shown here is derived from an EMBL/GenBank/DDBJ whole genome shotgun (WGS) entry which is preliminary data.</text>
</comment>
<reference evidence="10" key="1">
    <citation type="submission" date="2021-11" db="EMBL/GenBank/DDBJ databases">
        <authorList>
            <person name="Rodrigo-Torres L."/>
            <person name="Arahal R. D."/>
            <person name="Lucena T."/>
        </authorList>
    </citation>
    <scope>NUCLEOTIDE SEQUENCE</scope>
    <source>
        <strain evidence="10">CECT 7928</strain>
    </source>
</reference>
<accession>A0ABN8E3X8</accession>
<evidence type="ECO:0000256" key="1">
    <source>
        <dbReference type="ARBA" id="ARBA00004365"/>
    </source>
</evidence>
<evidence type="ECO:0000313" key="10">
    <source>
        <dbReference type="EMBL" id="CAH0540049.1"/>
    </source>
</evidence>
<dbReference type="PANTHER" id="PTHR30033:SF1">
    <property type="entry name" value="FLAGELLAR HOOK-ASSOCIATED PROTEIN 1"/>
    <property type="match status" value="1"/>
</dbReference>
<dbReference type="Pfam" id="PF22638">
    <property type="entry name" value="FlgK_D1"/>
    <property type="match status" value="1"/>
</dbReference>
<evidence type="ECO:0000259" key="9">
    <source>
        <dbReference type="Pfam" id="PF22638"/>
    </source>
</evidence>
<dbReference type="PRINTS" id="PR01005">
    <property type="entry name" value="FLGHOOKAP1"/>
</dbReference>
<keyword evidence="6 7" id="KW-0975">Bacterial flagellum</keyword>
<keyword evidence="11" id="KW-1185">Reference proteome</keyword>
<keyword evidence="5 7" id="KW-0964">Secreted</keyword>
<dbReference type="Proteomes" id="UP000838748">
    <property type="component" value="Unassembled WGS sequence"/>
</dbReference>
<comment type="similarity">
    <text evidence="3 7">Belongs to the flagella basal body rod proteins family.</text>
</comment>
<protein>
    <recommendedName>
        <fullName evidence="4 7">Flagellar hook-associated protein 1</fullName>
        <shortName evidence="7">HAP1</shortName>
    </recommendedName>
</protein>
<feature type="domain" description="Flagellar basal-body/hook protein C-terminal" evidence="8">
    <location>
        <begin position="408"/>
        <end position="447"/>
    </location>
</feature>
<evidence type="ECO:0000256" key="4">
    <source>
        <dbReference type="ARBA" id="ARBA00016244"/>
    </source>
</evidence>
<organism evidence="10 11">
    <name type="scientific">Vibrio marisflavi CECT 7928</name>
    <dbReference type="NCBI Taxonomy" id="634439"/>
    <lineage>
        <taxon>Bacteria</taxon>
        <taxon>Pseudomonadati</taxon>
        <taxon>Pseudomonadota</taxon>
        <taxon>Gammaproteobacteria</taxon>
        <taxon>Vibrionales</taxon>
        <taxon>Vibrionaceae</taxon>
        <taxon>Vibrio</taxon>
    </lineage>
</organism>
<evidence type="ECO:0000256" key="2">
    <source>
        <dbReference type="ARBA" id="ARBA00004613"/>
    </source>
</evidence>
<dbReference type="InterPro" id="IPR010930">
    <property type="entry name" value="Flg_bb/hook_C_dom"/>
</dbReference>
<dbReference type="InterPro" id="IPR053927">
    <property type="entry name" value="FlgK_helical"/>
</dbReference>
<proteinExistence type="inferred from homology"/>
<dbReference type="NCBIfam" id="TIGR02492">
    <property type="entry name" value="flgK_ends"/>
    <property type="match status" value="1"/>
</dbReference>
<dbReference type="Pfam" id="PF06429">
    <property type="entry name" value="Flg_bbr_C"/>
    <property type="match status" value="1"/>
</dbReference>
<dbReference type="RefSeq" id="WP_237362079.1">
    <property type="nucleotide sequence ID" value="NZ_CAKLDM010000002.1"/>
</dbReference>
<name>A0ABN8E3X8_9VIBR</name>
<dbReference type="SUPFAM" id="SSF64518">
    <property type="entry name" value="Phase 1 flagellin"/>
    <property type="match status" value="1"/>
</dbReference>
<dbReference type="InterPro" id="IPR002371">
    <property type="entry name" value="FlgK"/>
</dbReference>
<evidence type="ECO:0000256" key="3">
    <source>
        <dbReference type="ARBA" id="ARBA00009677"/>
    </source>
</evidence>
<evidence type="ECO:0000256" key="7">
    <source>
        <dbReference type="RuleBase" id="RU362065"/>
    </source>
</evidence>
<comment type="subcellular location">
    <subcellularLocation>
        <location evidence="1 7">Bacterial flagellum</location>
    </subcellularLocation>
    <subcellularLocation>
        <location evidence="2 7">Secreted</location>
    </subcellularLocation>
</comment>
<evidence type="ECO:0000256" key="5">
    <source>
        <dbReference type="ARBA" id="ARBA00022525"/>
    </source>
</evidence>
<evidence type="ECO:0000256" key="6">
    <source>
        <dbReference type="ARBA" id="ARBA00023143"/>
    </source>
</evidence>